<dbReference type="EnsemblPlants" id="LPERR07G02890.1">
    <property type="protein sequence ID" value="LPERR07G02890.1"/>
    <property type="gene ID" value="LPERR07G02890"/>
</dbReference>
<protein>
    <recommendedName>
        <fullName evidence="6">Protein TIFY</fullName>
    </recommendedName>
    <alternativeName>
        <fullName evidence="6">Jasmonate ZIM domain-containing protein</fullName>
    </alternativeName>
</protein>
<evidence type="ECO:0000256" key="2">
    <source>
        <dbReference type="ARBA" id="ARBA00022819"/>
    </source>
</evidence>
<comment type="similarity">
    <text evidence="1 6">Belongs to the TIFY/JAZ family.</text>
</comment>
<dbReference type="STRING" id="77586.A0A0D9WVK0"/>
<dbReference type="InterPro" id="IPR010399">
    <property type="entry name" value="Tify_dom"/>
</dbReference>
<evidence type="ECO:0000256" key="1">
    <source>
        <dbReference type="ARBA" id="ARBA00008614"/>
    </source>
</evidence>
<evidence type="ECO:0000256" key="7">
    <source>
        <dbReference type="SAM" id="MobiDB-lite"/>
    </source>
</evidence>
<accession>A0A0D9WVK0</accession>
<dbReference type="GO" id="GO:0009611">
    <property type="term" value="P:response to wounding"/>
    <property type="evidence" value="ECO:0007669"/>
    <property type="project" value="UniProtKB-UniRule"/>
</dbReference>
<keyword evidence="3" id="KW-0832">Ubl conjugation</keyword>
<dbReference type="Pfam" id="PF06200">
    <property type="entry name" value="tify"/>
    <property type="match status" value="1"/>
</dbReference>
<comment type="domain">
    <text evidence="6">The jas domain is required for interaction with COI1.</text>
</comment>
<reference evidence="9" key="3">
    <citation type="submission" date="2015-04" db="UniProtKB">
        <authorList>
            <consortium name="EnsemblPlants"/>
        </authorList>
    </citation>
    <scope>IDENTIFICATION</scope>
</reference>
<evidence type="ECO:0000313" key="10">
    <source>
        <dbReference type="Proteomes" id="UP000032180"/>
    </source>
</evidence>
<sequence>MAEEDGAVELSLRLRTGDDASRAAAAAAARRRRSMTIFYNGRVCAVDVTELQARTIISMASQGNCMNQQRQIGDDRHYHQADSSSSNSGSVSTAAAAPRCVAGGSSQIDPSPAAAPLEGREAAAPPAVVAPMMVNQAAAASGLSMKRSLQRFLEKRKTRAAAAGPFFAGDRPAARR</sequence>
<dbReference type="GO" id="GO:0005634">
    <property type="term" value="C:nucleus"/>
    <property type="evidence" value="ECO:0007669"/>
    <property type="project" value="UniProtKB-SubCell"/>
</dbReference>
<comment type="subcellular location">
    <subcellularLocation>
        <location evidence="6">Nucleus</location>
    </subcellularLocation>
</comment>
<feature type="region of interest" description="Disordered" evidence="7">
    <location>
        <begin position="155"/>
        <end position="176"/>
    </location>
</feature>
<proteinExistence type="inferred from homology"/>
<dbReference type="InterPro" id="IPR040390">
    <property type="entry name" value="TIFY/JAZ"/>
</dbReference>
<evidence type="ECO:0000256" key="3">
    <source>
        <dbReference type="ARBA" id="ARBA00022843"/>
    </source>
</evidence>
<keyword evidence="2 6" id="KW-1184">Jasmonic acid signaling pathway</keyword>
<dbReference type="PROSITE" id="PS51320">
    <property type="entry name" value="TIFY"/>
    <property type="match status" value="1"/>
</dbReference>
<evidence type="ECO:0000313" key="9">
    <source>
        <dbReference type="EnsemblPlants" id="LPERR07G02890.1"/>
    </source>
</evidence>
<organism evidence="9 10">
    <name type="scientific">Leersia perrieri</name>
    <dbReference type="NCBI Taxonomy" id="77586"/>
    <lineage>
        <taxon>Eukaryota</taxon>
        <taxon>Viridiplantae</taxon>
        <taxon>Streptophyta</taxon>
        <taxon>Embryophyta</taxon>
        <taxon>Tracheophyta</taxon>
        <taxon>Spermatophyta</taxon>
        <taxon>Magnoliopsida</taxon>
        <taxon>Liliopsida</taxon>
        <taxon>Poales</taxon>
        <taxon>Poaceae</taxon>
        <taxon>BOP clade</taxon>
        <taxon>Oryzoideae</taxon>
        <taxon>Oryzeae</taxon>
        <taxon>Oryzinae</taxon>
        <taxon>Leersia</taxon>
    </lineage>
</organism>
<evidence type="ECO:0000256" key="6">
    <source>
        <dbReference type="RuleBase" id="RU369065"/>
    </source>
</evidence>
<evidence type="ECO:0000256" key="4">
    <source>
        <dbReference type="ARBA" id="ARBA00023015"/>
    </source>
</evidence>
<dbReference type="eggNOG" id="ENOG502S434">
    <property type="taxonomic scope" value="Eukaryota"/>
</dbReference>
<keyword evidence="6" id="KW-0539">Nucleus</keyword>
<reference evidence="9 10" key="1">
    <citation type="submission" date="2012-08" db="EMBL/GenBank/DDBJ databases">
        <title>Oryza genome evolution.</title>
        <authorList>
            <person name="Wing R.A."/>
        </authorList>
    </citation>
    <scope>NUCLEOTIDE SEQUENCE</scope>
</reference>
<feature type="compositionally biased region" description="Low complexity" evidence="7">
    <location>
        <begin position="81"/>
        <end position="97"/>
    </location>
</feature>
<keyword evidence="10" id="KW-1185">Reference proteome</keyword>
<dbReference type="InterPro" id="IPR018467">
    <property type="entry name" value="CCT_CS"/>
</dbReference>
<reference evidence="10" key="2">
    <citation type="submission" date="2013-12" db="EMBL/GenBank/DDBJ databases">
        <authorList>
            <person name="Yu Y."/>
            <person name="Lee S."/>
            <person name="de Baynast K."/>
            <person name="Wissotski M."/>
            <person name="Liu L."/>
            <person name="Talag J."/>
            <person name="Goicoechea J."/>
            <person name="Angelova A."/>
            <person name="Jetty R."/>
            <person name="Kudrna D."/>
            <person name="Golser W."/>
            <person name="Rivera L."/>
            <person name="Zhang J."/>
            <person name="Wing R."/>
        </authorList>
    </citation>
    <scope>NUCLEOTIDE SEQUENCE</scope>
</reference>
<name>A0A0D9WVK0_9ORYZ</name>
<comment type="function">
    <text evidence="6">Repressor of jasmonate responses.</text>
</comment>
<dbReference type="GO" id="GO:2000022">
    <property type="term" value="P:regulation of jasmonic acid mediated signaling pathway"/>
    <property type="evidence" value="ECO:0007669"/>
    <property type="project" value="UniProtKB-UniRule"/>
</dbReference>
<dbReference type="PANTHER" id="PTHR33077:SF17">
    <property type="entry name" value="PROTEIN TIFY 5B"/>
    <property type="match status" value="1"/>
</dbReference>
<dbReference type="HOGENOM" id="CLU_100394_0_0_1"/>
<evidence type="ECO:0000256" key="5">
    <source>
        <dbReference type="ARBA" id="ARBA00023163"/>
    </source>
</evidence>
<dbReference type="Gramene" id="LPERR07G02890.1">
    <property type="protein sequence ID" value="LPERR07G02890.1"/>
    <property type="gene ID" value="LPERR07G02890"/>
</dbReference>
<keyword evidence="5" id="KW-0804">Transcription</keyword>
<dbReference type="PANTHER" id="PTHR33077">
    <property type="entry name" value="PROTEIN TIFY 4A-RELATED-RELATED"/>
    <property type="match status" value="1"/>
</dbReference>
<keyword evidence="4" id="KW-0805">Transcription regulation</keyword>
<dbReference type="AlphaFoldDB" id="A0A0D9WVK0"/>
<feature type="region of interest" description="Disordered" evidence="7">
    <location>
        <begin position="70"/>
        <end position="119"/>
    </location>
</feature>
<feature type="domain" description="Tify" evidence="8">
    <location>
        <begin position="28"/>
        <end position="62"/>
    </location>
</feature>
<dbReference type="Pfam" id="PF09425">
    <property type="entry name" value="Jas_motif"/>
    <property type="match status" value="1"/>
</dbReference>
<dbReference type="Proteomes" id="UP000032180">
    <property type="component" value="Chromosome 7"/>
</dbReference>
<evidence type="ECO:0000259" key="8">
    <source>
        <dbReference type="PROSITE" id="PS51320"/>
    </source>
</evidence>
<dbReference type="GO" id="GO:0031347">
    <property type="term" value="P:regulation of defense response"/>
    <property type="evidence" value="ECO:0007669"/>
    <property type="project" value="UniProtKB-UniRule"/>
</dbReference>